<dbReference type="InterPro" id="IPR002293">
    <property type="entry name" value="AA/rel_permease1"/>
</dbReference>
<dbReference type="EMBL" id="JAPEVA010000051">
    <property type="protein sequence ID" value="KAJ4403480.1"/>
    <property type="molecule type" value="Genomic_DNA"/>
</dbReference>
<dbReference type="PANTHER" id="PTHR45649:SF2">
    <property type="entry name" value="ACID PERMEASE, PUTATIVE-RELATED"/>
    <property type="match status" value="1"/>
</dbReference>
<accession>A0A9W8ZCT1</accession>
<evidence type="ECO:0000256" key="2">
    <source>
        <dbReference type="ARBA" id="ARBA00022448"/>
    </source>
</evidence>
<keyword evidence="3 6" id="KW-0812">Transmembrane</keyword>
<dbReference type="GO" id="GO:0016020">
    <property type="term" value="C:membrane"/>
    <property type="evidence" value="ECO:0007669"/>
    <property type="project" value="UniProtKB-SubCell"/>
</dbReference>
<dbReference type="PANTHER" id="PTHR45649">
    <property type="entry name" value="AMINO-ACID PERMEASE BAT1"/>
    <property type="match status" value="1"/>
</dbReference>
<evidence type="ECO:0000256" key="3">
    <source>
        <dbReference type="ARBA" id="ARBA00022692"/>
    </source>
</evidence>
<evidence type="ECO:0008006" key="9">
    <source>
        <dbReference type="Google" id="ProtNLM"/>
    </source>
</evidence>
<name>A0A9W8ZCT1_9PLEO</name>
<dbReference type="Pfam" id="PF13520">
    <property type="entry name" value="AA_permease_2"/>
    <property type="match status" value="1"/>
</dbReference>
<feature type="transmembrane region" description="Helical" evidence="6">
    <location>
        <begin position="20"/>
        <end position="41"/>
    </location>
</feature>
<evidence type="ECO:0000313" key="8">
    <source>
        <dbReference type="Proteomes" id="UP001140510"/>
    </source>
</evidence>
<evidence type="ECO:0000256" key="1">
    <source>
        <dbReference type="ARBA" id="ARBA00004141"/>
    </source>
</evidence>
<reference evidence="7" key="1">
    <citation type="submission" date="2022-10" db="EMBL/GenBank/DDBJ databases">
        <title>Tapping the CABI collections for fungal endophytes: first genome assemblies for Collariella, Neodidymelliopsis, Ascochyta clinopodiicola, Didymella pomorum, Didymosphaeria variabile, Neocosmospora piperis and Neocucurbitaria cava.</title>
        <authorList>
            <person name="Hill R."/>
        </authorList>
    </citation>
    <scope>NUCLEOTIDE SEQUENCE</scope>
    <source>
        <strain evidence="7">IMI 355091</strain>
    </source>
</reference>
<evidence type="ECO:0000256" key="4">
    <source>
        <dbReference type="ARBA" id="ARBA00022989"/>
    </source>
</evidence>
<feature type="transmembrane region" description="Helical" evidence="6">
    <location>
        <begin position="108"/>
        <end position="133"/>
    </location>
</feature>
<dbReference type="OrthoDB" id="3257095at2759"/>
<sequence>MSEELRDASKTLPRSMLWTTLVNGSMGFVILITFCSVLGSIEDALASPTKQAYMYVFYNSTQSVAGASAMSALVIFMAIFCNLSITATSSRQLFAFARDQGVPFSSTFAYNIASLSTAAILASYIVSISCITLKRIRGEPLLPSKFDIGRAGLPINIASIVFLVFVFIFSFMPMGPKPNAAGMNWSILMFGSTVVLSIAYYFVKGRHVYAGPVTYVRKGV</sequence>
<dbReference type="GO" id="GO:0022857">
    <property type="term" value="F:transmembrane transporter activity"/>
    <property type="evidence" value="ECO:0007669"/>
    <property type="project" value="InterPro"/>
</dbReference>
<proteinExistence type="predicted"/>
<keyword evidence="5 6" id="KW-0472">Membrane</keyword>
<evidence type="ECO:0000313" key="7">
    <source>
        <dbReference type="EMBL" id="KAJ4403480.1"/>
    </source>
</evidence>
<evidence type="ECO:0000256" key="6">
    <source>
        <dbReference type="SAM" id="Phobius"/>
    </source>
</evidence>
<feature type="transmembrane region" description="Helical" evidence="6">
    <location>
        <begin position="153"/>
        <end position="172"/>
    </location>
</feature>
<gene>
    <name evidence="7" type="ORF">N0V91_006532</name>
</gene>
<feature type="transmembrane region" description="Helical" evidence="6">
    <location>
        <begin position="62"/>
        <end position="88"/>
    </location>
</feature>
<comment type="caution">
    <text evidence="7">The sequence shown here is derived from an EMBL/GenBank/DDBJ whole genome shotgun (WGS) entry which is preliminary data.</text>
</comment>
<dbReference type="Gene3D" id="1.20.1740.10">
    <property type="entry name" value="Amino acid/polyamine transporter I"/>
    <property type="match status" value="1"/>
</dbReference>
<evidence type="ECO:0000256" key="5">
    <source>
        <dbReference type="ARBA" id="ARBA00023136"/>
    </source>
</evidence>
<comment type="subcellular location">
    <subcellularLocation>
        <location evidence="1">Membrane</location>
        <topology evidence="1">Multi-pass membrane protein</topology>
    </subcellularLocation>
</comment>
<keyword evidence="2" id="KW-0813">Transport</keyword>
<protein>
    <recommendedName>
        <fullName evidence="9">Amino acid transporter</fullName>
    </recommendedName>
</protein>
<keyword evidence="4 6" id="KW-1133">Transmembrane helix</keyword>
<organism evidence="7 8">
    <name type="scientific">Didymella pomorum</name>
    <dbReference type="NCBI Taxonomy" id="749634"/>
    <lineage>
        <taxon>Eukaryota</taxon>
        <taxon>Fungi</taxon>
        <taxon>Dikarya</taxon>
        <taxon>Ascomycota</taxon>
        <taxon>Pezizomycotina</taxon>
        <taxon>Dothideomycetes</taxon>
        <taxon>Pleosporomycetidae</taxon>
        <taxon>Pleosporales</taxon>
        <taxon>Pleosporineae</taxon>
        <taxon>Didymellaceae</taxon>
        <taxon>Didymella</taxon>
    </lineage>
</organism>
<keyword evidence="8" id="KW-1185">Reference proteome</keyword>
<dbReference type="AlphaFoldDB" id="A0A9W8ZCT1"/>
<dbReference type="Proteomes" id="UP001140510">
    <property type="component" value="Unassembled WGS sequence"/>
</dbReference>
<feature type="transmembrane region" description="Helical" evidence="6">
    <location>
        <begin position="184"/>
        <end position="203"/>
    </location>
</feature>